<keyword evidence="9" id="KW-1185">Reference proteome</keyword>
<organism evidence="8 9">
    <name type="scientific">Saccharata proteae CBS 121410</name>
    <dbReference type="NCBI Taxonomy" id="1314787"/>
    <lineage>
        <taxon>Eukaryota</taxon>
        <taxon>Fungi</taxon>
        <taxon>Dikarya</taxon>
        <taxon>Ascomycota</taxon>
        <taxon>Pezizomycotina</taxon>
        <taxon>Dothideomycetes</taxon>
        <taxon>Dothideomycetes incertae sedis</taxon>
        <taxon>Botryosphaeriales</taxon>
        <taxon>Saccharataceae</taxon>
        <taxon>Saccharata</taxon>
    </lineage>
</organism>
<dbReference type="PANTHER" id="PTHR28280:SF1">
    <property type="entry name" value="SHUTTLING PRE-60S FACTOR ECM1"/>
    <property type="match status" value="1"/>
</dbReference>
<keyword evidence="5" id="KW-0690">Ribosome biogenesis</keyword>
<evidence type="ECO:0000313" key="8">
    <source>
        <dbReference type="EMBL" id="KAF2087821.1"/>
    </source>
</evidence>
<keyword evidence="3" id="KW-0813">Transport</keyword>
<dbReference type="AlphaFoldDB" id="A0A9P4HWN2"/>
<feature type="compositionally biased region" description="Basic residues" evidence="7">
    <location>
        <begin position="64"/>
        <end position="76"/>
    </location>
</feature>
<evidence type="ECO:0008006" key="10">
    <source>
        <dbReference type="Google" id="ProtNLM"/>
    </source>
</evidence>
<evidence type="ECO:0000256" key="5">
    <source>
        <dbReference type="ARBA" id="ARBA00022517"/>
    </source>
</evidence>
<keyword evidence="6" id="KW-0539">Nucleus</keyword>
<name>A0A9P4HWN2_9PEZI</name>
<accession>A0A9P4HWN2</accession>
<feature type="compositionally biased region" description="Acidic residues" evidence="7">
    <location>
        <begin position="134"/>
        <end position="144"/>
    </location>
</feature>
<evidence type="ECO:0000256" key="7">
    <source>
        <dbReference type="SAM" id="MobiDB-lite"/>
    </source>
</evidence>
<evidence type="ECO:0000256" key="2">
    <source>
        <dbReference type="ARBA" id="ARBA00004496"/>
    </source>
</evidence>
<dbReference type="GO" id="GO:0000055">
    <property type="term" value="P:ribosomal large subunit export from nucleus"/>
    <property type="evidence" value="ECO:0007669"/>
    <property type="project" value="TreeGrafter"/>
</dbReference>
<dbReference type="Proteomes" id="UP000799776">
    <property type="component" value="Unassembled WGS sequence"/>
</dbReference>
<dbReference type="GO" id="GO:0005737">
    <property type="term" value="C:cytoplasm"/>
    <property type="evidence" value="ECO:0007669"/>
    <property type="project" value="UniProtKB-SubCell"/>
</dbReference>
<dbReference type="InterPro" id="IPR053278">
    <property type="entry name" value="Pre-60S_factor_ECM1"/>
</dbReference>
<dbReference type="GO" id="GO:0030687">
    <property type="term" value="C:preribosome, large subunit precursor"/>
    <property type="evidence" value="ECO:0007669"/>
    <property type="project" value="TreeGrafter"/>
</dbReference>
<feature type="region of interest" description="Disordered" evidence="7">
    <location>
        <begin position="1"/>
        <end position="147"/>
    </location>
</feature>
<feature type="compositionally biased region" description="Basic residues" evidence="7">
    <location>
        <begin position="1"/>
        <end position="10"/>
    </location>
</feature>
<dbReference type="PANTHER" id="PTHR28280">
    <property type="entry name" value="SHUTTLING PRE-60S FACTOR ECM1"/>
    <property type="match status" value="1"/>
</dbReference>
<dbReference type="GO" id="GO:0005730">
    <property type="term" value="C:nucleolus"/>
    <property type="evidence" value="ECO:0007669"/>
    <property type="project" value="TreeGrafter"/>
</dbReference>
<keyword evidence="4" id="KW-0963">Cytoplasm</keyword>
<dbReference type="OrthoDB" id="5304887at2759"/>
<dbReference type="EMBL" id="ML978718">
    <property type="protein sequence ID" value="KAF2087821.1"/>
    <property type="molecule type" value="Genomic_DNA"/>
</dbReference>
<protein>
    <recommendedName>
        <fullName evidence="10">Alb1-domain-containing protein</fullName>
    </recommendedName>
</protein>
<feature type="region of interest" description="Disordered" evidence="7">
    <location>
        <begin position="159"/>
        <end position="186"/>
    </location>
</feature>
<reference evidence="8" key="1">
    <citation type="journal article" date="2020" name="Stud. Mycol.">
        <title>101 Dothideomycetes genomes: a test case for predicting lifestyles and emergence of pathogens.</title>
        <authorList>
            <person name="Haridas S."/>
            <person name="Albert R."/>
            <person name="Binder M."/>
            <person name="Bloem J."/>
            <person name="Labutti K."/>
            <person name="Salamov A."/>
            <person name="Andreopoulos B."/>
            <person name="Baker S."/>
            <person name="Barry K."/>
            <person name="Bills G."/>
            <person name="Bluhm B."/>
            <person name="Cannon C."/>
            <person name="Castanera R."/>
            <person name="Culley D."/>
            <person name="Daum C."/>
            <person name="Ezra D."/>
            <person name="Gonzalez J."/>
            <person name="Henrissat B."/>
            <person name="Kuo A."/>
            <person name="Liang C."/>
            <person name="Lipzen A."/>
            <person name="Lutzoni F."/>
            <person name="Magnuson J."/>
            <person name="Mondo S."/>
            <person name="Nolan M."/>
            <person name="Ohm R."/>
            <person name="Pangilinan J."/>
            <person name="Park H.-J."/>
            <person name="Ramirez L."/>
            <person name="Alfaro M."/>
            <person name="Sun H."/>
            <person name="Tritt A."/>
            <person name="Yoshinaga Y."/>
            <person name="Zwiers L.-H."/>
            <person name="Turgeon B."/>
            <person name="Goodwin S."/>
            <person name="Spatafora J."/>
            <person name="Crous P."/>
            <person name="Grigoriev I."/>
        </authorList>
    </citation>
    <scope>NUCLEOTIDE SEQUENCE</scope>
    <source>
        <strain evidence="8">CBS 121410</strain>
    </source>
</reference>
<comment type="caution">
    <text evidence="8">The sequence shown here is derived from an EMBL/GenBank/DDBJ whole genome shotgun (WGS) entry which is preliminary data.</text>
</comment>
<comment type="subcellular location">
    <subcellularLocation>
        <location evidence="2">Cytoplasm</location>
    </subcellularLocation>
    <subcellularLocation>
        <location evidence="1">Nucleus</location>
    </subcellularLocation>
</comment>
<evidence type="ECO:0000256" key="4">
    <source>
        <dbReference type="ARBA" id="ARBA00022490"/>
    </source>
</evidence>
<evidence type="ECO:0000256" key="3">
    <source>
        <dbReference type="ARBA" id="ARBA00022448"/>
    </source>
</evidence>
<gene>
    <name evidence="8" type="ORF">K490DRAFT_65100</name>
</gene>
<evidence type="ECO:0000256" key="1">
    <source>
        <dbReference type="ARBA" id="ARBA00004123"/>
    </source>
</evidence>
<feature type="compositionally biased region" description="Basic and acidic residues" evidence="7">
    <location>
        <begin position="77"/>
        <end position="100"/>
    </location>
</feature>
<feature type="compositionally biased region" description="Basic and acidic residues" evidence="7">
    <location>
        <begin position="11"/>
        <end position="23"/>
    </location>
</feature>
<evidence type="ECO:0000256" key="6">
    <source>
        <dbReference type="ARBA" id="ARBA00023242"/>
    </source>
</evidence>
<evidence type="ECO:0000313" key="9">
    <source>
        <dbReference type="Proteomes" id="UP000799776"/>
    </source>
</evidence>
<sequence length="186" mass="20213">MAKTAKVKKRPVSERSRAARRAESPSLNLDKSILEDASSLPSSKKGQAQAHPSVLAAQNAGISKKNKGKHMTHQQRMRQEKALERADANMDKLEKKREKSMQGARRVQSRRKDWEALNGDTKTIPPAADKAKNDEDEIDMEDGAAEGPLSKLNAATVFSVGPQDTPNVGQATKGATAADDEDDEVI</sequence>
<proteinExistence type="predicted"/>
<dbReference type="Pfam" id="PF09135">
    <property type="entry name" value="Alb1"/>
    <property type="match status" value="1"/>
</dbReference>
<dbReference type="InterPro" id="IPR022784">
    <property type="entry name" value="Ribosome_bgen_Alb1"/>
</dbReference>